<feature type="compositionally biased region" description="Polar residues" evidence="6">
    <location>
        <begin position="328"/>
        <end position="338"/>
    </location>
</feature>
<proteinExistence type="predicted"/>
<dbReference type="PROSITE" id="PS51011">
    <property type="entry name" value="ARID"/>
    <property type="match status" value="1"/>
</dbReference>
<dbReference type="GO" id="GO:0005634">
    <property type="term" value="C:nucleus"/>
    <property type="evidence" value="ECO:0007669"/>
    <property type="project" value="UniProtKB-SubCell"/>
</dbReference>
<comment type="subcellular location">
    <subcellularLocation>
        <location evidence="1">Nucleus</location>
    </subcellularLocation>
</comment>
<name>A0ABD2QMT5_9PLAT</name>
<dbReference type="InterPro" id="IPR001606">
    <property type="entry name" value="ARID_dom"/>
</dbReference>
<reference evidence="8 9" key="1">
    <citation type="submission" date="2024-11" db="EMBL/GenBank/DDBJ databases">
        <title>Adaptive evolution of stress response genes in parasites aligns with host niche diversity.</title>
        <authorList>
            <person name="Hahn C."/>
            <person name="Resl P."/>
        </authorList>
    </citation>
    <scope>NUCLEOTIDE SEQUENCE [LARGE SCALE GENOMIC DNA]</scope>
    <source>
        <strain evidence="8">EGGRZ-B1_66</strain>
        <tissue evidence="8">Body</tissue>
    </source>
</reference>
<dbReference type="SMART" id="SM01014">
    <property type="entry name" value="ARID"/>
    <property type="match status" value="1"/>
</dbReference>
<feature type="domain" description="ARID" evidence="7">
    <location>
        <begin position="355"/>
        <end position="447"/>
    </location>
</feature>
<keyword evidence="2" id="KW-0805">Transcription regulation</keyword>
<dbReference type="PANTHER" id="PTHR15348">
    <property type="entry name" value="AT-RICH INTERACTIVE DOMAIN-CONTAINING PROTEIN ARID DOMAIN- CONTAINING PROTEIN DEAD RINGER PROTEIN B-CELL REGULATOR OF IGH TRANSCRIPTION BRIGHT"/>
    <property type="match status" value="1"/>
</dbReference>
<dbReference type="InterPro" id="IPR045147">
    <property type="entry name" value="ARI3A/B/C"/>
</dbReference>
<keyword evidence="9" id="KW-1185">Reference proteome</keyword>
<keyword evidence="3" id="KW-0238">DNA-binding</keyword>
<evidence type="ECO:0000313" key="8">
    <source>
        <dbReference type="EMBL" id="KAL3320750.1"/>
    </source>
</evidence>
<feature type="compositionally biased region" description="Polar residues" evidence="6">
    <location>
        <begin position="42"/>
        <end position="55"/>
    </location>
</feature>
<gene>
    <name evidence="8" type="primary">ARID3A</name>
    <name evidence="8" type="ORF">Ciccas_000561</name>
</gene>
<dbReference type="Pfam" id="PF01388">
    <property type="entry name" value="ARID"/>
    <property type="match status" value="1"/>
</dbReference>
<dbReference type="Proteomes" id="UP001626550">
    <property type="component" value="Unassembled WGS sequence"/>
</dbReference>
<feature type="region of interest" description="Disordered" evidence="6">
    <location>
        <begin position="658"/>
        <end position="686"/>
    </location>
</feature>
<evidence type="ECO:0000256" key="2">
    <source>
        <dbReference type="ARBA" id="ARBA00023015"/>
    </source>
</evidence>
<evidence type="ECO:0000256" key="4">
    <source>
        <dbReference type="ARBA" id="ARBA00023163"/>
    </source>
</evidence>
<sequence length="744" mass="79758">MCDYLAAKASMDCSPLPLLSAAHEDSCDEDQLGDSAPPMLRTSHTAKTRQVSSDTHGPASAQKKRRVNAPTSPLPAIDAPEEAPPNMQNSAASSCSGTSSSANSFSDSTAANQQTGNAVESKSVFSPPKTPSEERCAPVETHETDEDSENGTEGFHVRNSTPEGHIKSNLESMFTGGKAAINSFFNSSGQSAWSQHSGADGQASSEAGNFGLNSSAFAAVMASMGPLFGSGRSSPHNPVKGGTTSTQLPATPGSNLNPMLAAAAAFASGRFPGHPNYFLGGRMGRMDSNSAFMRAGMKRSDESSIDTGGHSPIPSPMRCDSAEDSNDDNTSLHNSNGQQWTFEEQFKQLYELSDDPKRREFLDDLFTFMQKRGTPVNRIPIMAKQVLDLHALYQLVVSRGGLVEVINKKLWREITKGLNLPSSITSAAFTLRTQYMKYLYPYECEKLRLSSPSELQSAIDGNRREARRASYNFDYPMLLPGGDHLSPTVSHCPVTSPESNTRISSGQSLSSKKPSFDFAGQLPFPTGGSLFSGNGMVPPMQNLFSTPPQQSSDAQTMMNFFNSAAAGQAGNLFGNHNSLNSTPITKSESGMKRLSSSPAGPLSELSIHADEEAKDHSRVSPFELLRKHLPAHNSDQSRDEITQKLLAAAHSVMLNGSAQGMKQQETKELKRPDSAGPKNLDEKRAGSLNVTCPSFRIYTQPGSQMGLPSNSLVMGLEMGGTAYRGVLFAQEPNNSDQTGNKARN</sequence>
<feature type="region of interest" description="Disordered" evidence="6">
    <location>
        <begin position="488"/>
        <end position="512"/>
    </location>
</feature>
<evidence type="ECO:0000256" key="6">
    <source>
        <dbReference type="SAM" id="MobiDB-lite"/>
    </source>
</evidence>
<evidence type="ECO:0000256" key="1">
    <source>
        <dbReference type="ARBA" id="ARBA00004123"/>
    </source>
</evidence>
<comment type="caution">
    <text evidence="8">The sequence shown here is derived from an EMBL/GenBank/DDBJ whole genome shotgun (WGS) entry which is preliminary data.</text>
</comment>
<feature type="compositionally biased region" description="Low complexity" evidence="6">
    <location>
        <begin position="90"/>
        <end position="111"/>
    </location>
</feature>
<evidence type="ECO:0000313" key="9">
    <source>
        <dbReference type="Proteomes" id="UP001626550"/>
    </source>
</evidence>
<organism evidence="8 9">
    <name type="scientific">Cichlidogyrus casuarinus</name>
    <dbReference type="NCBI Taxonomy" id="1844966"/>
    <lineage>
        <taxon>Eukaryota</taxon>
        <taxon>Metazoa</taxon>
        <taxon>Spiralia</taxon>
        <taxon>Lophotrochozoa</taxon>
        <taxon>Platyhelminthes</taxon>
        <taxon>Monogenea</taxon>
        <taxon>Monopisthocotylea</taxon>
        <taxon>Dactylogyridea</taxon>
        <taxon>Ancyrocephalidae</taxon>
        <taxon>Cichlidogyrus</taxon>
    </lineage>
</organism>
<feature type="compositionally biased region" description="Polar residues" evidence="6">
    <location>
        <begin position="112"/>
        <end position="124"/>
    </location>
</feature>
<dbReference type="InterPro" id="IPR036431">
    <property type="entry name" value="ARID_dom_sf"/>
</dbReference>
<dbReference type="Gene3D" id="1.10.150.60">
    <property type="entry name" value="ARID DNA-binding domain"/>
    <property type="match status" value="1"/>
</dbReference>
<feature type="region of interest" description="Disordered" evidence="6">
    <location>
        <begin position="297"/>
        <end position="338"/>
    </location>
</feature>
<dbReference type="AlphaFoldDB" id="A0ABD2QMT5"/>
<dbReference type="GO" id="GO:0006357">
    <property type="term" value="P:regulation of transcription by RNA polymerase II"/>
    <property type="evidence" value="ECO:0007669"/>
    <property type="project" value="UniProtKB-ARBA"/>
</dbReference>
<accession>A0ABD2QMT5</accession>
<dbReference type="EMBL" id="JBJKFK010000032">
    <property type="protein sequence ID" value="KAL3320750.1"/>
    <property type="molecule type" value="Genomic_DNA"/>
</dbReference>
<feature type="region of interest" description="Disordered" evidence="6">
    <location>
        <begin position="24"/>
        <end position="169"/>
    </location>
</feature>
<dbReference type="SUPFAM" id="SSF46774">
    <property type="entry name" value="ARID-like"/>
    <property type="match status" value="1"/>
</dbReference>
<feature type="compositionally biased region" description="Basic and acidic residues" evidence="6">
    <location>
        <begin position="664"/>
        <end position="685"/>
    </location>
</feature>
<dbReference type="CDD" id="cd16881">
    <property type="entry name" value="ARID_Dri-like"/>
    <property type="match status" value="1"/>
</dbReference>
<dbReference type="PANTHER" id="PTHR15348:SF0">
    <property type="entry name" value="PROTEIN DEAD RINGER"/>
    <property type="match status" value="1"/>
</dbReference>
<evidence type="ECO:0000256" key="5">
    <source>
        <dbReference type="ARBA" id="ARBA00023242"/>
    </source>
</evidence>
<protein>
    <submittedName>
        <fullName evidence="8">AT-rich interactive domain-containing protein 3A</fullName>
    </submittedName>
</protein>
<feature type="compositionally biased region" description="Basic and acidic residues" evidence="6">
    <location>
        <begin position="131"/>
        <end position="142"/>
    </location>
</feature>
<evidence type="ECO:0000259" key="7">
    <source>
        <dbReference type="PROSITE" id="PS51011"/>
    </source>
</evidence>
<dbReference type="GO" id="GO:0003677">
    <property type="term" value="F:DNA binding"/>
    <property type="evidence" value="ECO:0007669"/>
    <property type="project" value="UniProtKB-KW"/>
</dbReference>
<keyword evidence="5" id="KW-0539">Nucleus</keyword>
<evidence type="ECO:0000256" key="3">
    <source>
        <dbReference type="ARBA" id="ARBA00023125"/>
    </source>
</evidence>
<dbReference type="SMART" id="SM00501">
    <property type="entry name" value="BRIGHT"/>
    <property type="match status" value="1"/>
</dbReference>
<keyword evidence="4" id="KW-0804">Transcription</keyword>
<dbReference type="FunFam" id="1.10.150.60:FF:000007">
    <property type="entry name" value="AT-rich interactive domain-containing protein 3C"/>
    <property type="match status" value="1"/>
</dbReference>